<sequence>MCYIMRTMKSILPIILIVLALTGAITYSLAKRATQVKKDVNRFGISANKLEDSSAPKFQIDTETTPTPSSPIVSPTVKAVATPTPTATPKAELPKTEEESAKSGTKGGVTVATTEKKVNSVKTTVCTPVYGMANTCTEHVVVDTGAADSILFNLAGLSYIGGLVALVKAKTLKK</sequence>
<evidence type="ECO:0000313" key="2">
    <source>
        <dbReference type="EMBL" id="KKT36231.1"/>
    </source>
</evidence>
<dbReference type="Proteomes" id="UP000034069">
    <property type="component" value="Unassembled WGS sequence"/>
</dbReference>
<organism evidence="2 3">
    <name type="scientific">Candidatus Collierbacteria bacterium GW2011_GWA1_44_12</name>
    <dbReference type="NCBI Taxonomy" id="1618376"/>
    <lineage>
        <taxon>Bacteria</taxon>
        <taxon>Candidatus Collieribacteriota</taxon>
    </lineage>
</organism>
<feature type="region of interest" description="Disordered" evidence="1">
    <location>
        <begin position="61"/>
        <end position="108"/>
    </location>
</feature>
<accession>A0A0G1GMQ2</accession>
<protein>
    <submittedName>
        <fullName evidence="2">Uncharacterized protein</fullName>
    </submittedName>
</protein>
<dbReference type="EMBL" id="LCHN01000004">
    <property type="protein sequence ID" value="KKT36231.1"/>
    <property type="molecule type" value="Genomic_DNA"/>
</dbReference>
<name>A0A0G1GMQ2_9BACT</name>
<feature type="compositionally biased region" description="Low complexity" evidence="1">
    <location>
        <begin position="64"/>
        <end position="91"/>
    </location>
</feature>
<comment type="caution">
    <text evidence="2">The sequence shown here is derived from an EMBL/GenBank/DDBJ whole genome shotgun (WGS) entry which is preliminary data.</text>
</comment>
<feature type="compositionally biased region" description="Basic and acidic residues" evidence="1">
    <location>
        <begin position="92"/>
        <end position="101"/>
    </location>
</feature>
<dbReference type="AlphaFoldDB" id="A0A0G1GMQ2"/>
<evidence type="ECO:0000256" key="1">
    <source>
        <dbReference type="SAM" id="MobiDB-lite"/>
    </source>
</evidence>
<reference evidence="2 3" key="1">
    <citation type="journal article" date="2015" name="Nature">
        <title>rRNA introns, odd ribosomes, and small enigmatic genomes across a large radiation of phyla.</title>
        <authorList>
            <person name="Brown C.T."/>
            <person name="Hug L.A."/>
            <person name="Thomas B.C."/>
            <person name="Sharon I."/>
            <person name="Castelle C.J."/>
            <person name="Singh A."/>
            <person name="Wilkins M.J."/>
            <person name="Williams K.H."/>
            <person name="Banfield J.F."/>
        </authorList>
    </citation>
    <scope>NUCLEOTIDE SEQUENCE [LARGE SCALE GENOMIC DNA]</scope>
</reference>
<proteinExistence type="predicted"/>
<evidence type="ECO:0000313" key="3">
    <source>
        <dbReference type="Proteomes" id="UP000034069"/>
    </source>
</evidence>
<gene>
    <name evidence="2" type="ORF">UW23_C0004G0014</name>
</gene>